<comment type="subcellular location">
    <subcellularLocation>
        <location evidence="1">Cell membrane</location>
        <topology evidence="1">Multi-pass membrane protein</topology>
    </subcellularLocation>
</comment>
<feature type="domain" description="Major facilitator superfamily (MFS) profile" evidence="7">
    <location>
        <begin position="12"/>
        <end position="397"/>
    </location>
</feature>
<dbReference type="CDD" id="cd17319">
    <property type="entry name" value="MFS_ExuT_GudP_like"/>
    <property type="match status" value="1"/>
</dbReference>
<dbReference type="InterPro" id="IPR011701">
    <property type="entry name" value="MFS"/>
</dbReference>
<keyword evidence="4 6" id="KW-1133">Transmembrane helix</keyword>
<keyword evidence="9" id="KW-1185">Reference proteome</keyword>
<dbReference type="Gene3D" id="1.20.1250.20">
    <property type="entry name" value="MFS general substrate transporter like domains"/>
    <property type="match status" value="2"/>
</dbReference>
<keyword evidence="3 6" id="KW-0812">Transmembrane</keyword>
<dbReference type="InterPro" id="IPR020846">
    <property type="entry name" value="MFS_dom"/>
</dbReference>
<dbReference type="PANTHER" id="PTHR11662:SF399">
    <property type="entry name" value="FI19708P1-RELATED"/>
    <property type="match status" value="1"/>
</dbReference>
<evidence type="ECO:0000313" key="9">
    <source>
        <dbReference type="Proteomes" id="UP000295416"/>
    </source>
</evidence>
<dbReference type="PROSITE" id="PS50850">
    <property type="entry name" value="MFS"/>
    <property type="match status" value="1"/>
</dbReference>
<name>A0A4V2SLK1_9BACL</name>
<organism evidence="8 9">
    <name type="scientific">Scopulibacillus darangshiensis</name>
    <dbReference type="NCBI Taxonomy" id="442528"/>
    <lineage>
        <taxon>Bacteria</taxon>
        <taxon>Bacillati</taxon>
        <taxon>Bacillota</taxon>
        <taxon>Bacilli</taxon>
        <taxon>Bacillales</taxon>
        <taxon>Sporolactobacillaceae</taxon>
        <taxon>Scopulibacillus</taxon>
    </lineage>
</organism>
<evidence type="ECO:0000256" key="4">
    <source>
        <dbReference type="ARBA" id="ARBA00022989"/>
    </source>
</evidence>
<dbReference type="PANTHER" id="PTHR11662">
    <property type="entry name" value="SOLUTE CARRIER FAMILY 17"/>
    <property type="match status" value="1"/>
</dbReference>
<dbReference type="GO" id="GO:0005886">
    <property type="term" value="C:plasma membrane"/>
    <property type="evidence" value="ECO:0007669"/>
    <property type="project" value="UniProtKB-SubCell"/>
</dbReference>
<dbReference type="EMBL" id="SLXK01000029">
    <property type="protein sequence ID" value="TCP23736.1"/>
    <property type="molecule type" value="Genomic_DNA"/>
</dbReference>
<evidence type="ECO:0000256" key="6">
    <source>
        <dbReference type="SAM" id="Phobius"/>
    </source>
</evidence>
<gene>
    <name evidence="8" type="ORF">EV207_12914</name>
</gene>
<evidence type="ECO:0000256" key="2">
    <source>
        <dbReference type="ARBA" id="ARBA00022448"/>
    </source>
</evidence>
<dbReference type="Proteomes" id="UP000295416">
    <property type="component" value="Unassembled WGS sequence"/>
</dbReference>
<feature type="transmembrane region" description="Helical" evidence="6">
    <location>
        <begin position="282"/>
        <end position="300"/>
    </location>
</feature>
<dbReference type="GO" id="GO:0022857">
    <property type="term" value="F:transmembrane transporter activity"/>
    <property type="evidence" value="ECO:0007669"/>
    <property type="project" value="InterPro"/>
</dbReference>
<feature type="transmembrane region" description="Helical" evidence="6">
    <location>
        <begin position="214"/>
        <end position="236"/>
    </location>
</feature>
<dbReference type="InterPro" id="IPR036259">
    <property type="entry name" value="MFS_trans_sf"/>
</dbReference>
<dbReference type="Pfam" id="PF07690">
    <property type="entry name" value="MFS_1"/>
    <property type="match status" value="1"/>
</dbReference>
<feature type="transmembrane region" description="Helical" evidence="6">
    <location>
        <begin position="248"/>
        <end position="270"/>
    </location>
</feature>
<keyword evidence="5 6" id="KW-0472">Membrane</keyword>
<comment type="caution">
    <text evidence="8">The sequence shown here is derived from an EMBL/GenBank/DDBJ whole genome shotgun (WGS) entry which is preliminary data.</text>
</comment>
<feature type="transmembrane region" description="Helical" evidence="6">
    <location>
        <begin position="78"/>
        <end position="97"/>
    </location>
</feature>
<evidence type="ECO:0000256" key="1">
    <source>
        <dbReference type="ARBA" id="ARBA00004651"/>
    </source>
</evidence>
<feature type="transmembrane region" description="Helical" evidence="6">
    <location>
        <begin position="48"/>
        <end position="66"/>
    </location>
</feature>
<feature type="transmembrane region" description="Helical" evidence="6">
    <location>
        <begin position="166"/>
        <end position="186"/>
    </location>
</feature>
<dbReference type="InterPro" id="IPR050382">
    <property type="entry name" value="MFS_Na/Anion_cotransporter"/>
</dbReference>
<keyword evidence="2" id="KW-0813">Transport</keyword>
<feature type="transmembrane region" description="Helical" evidence="6">
    <location>
        <begin position="306"/>
        <end position="329"/>
    </location>
</feature>
<accession>A0A4V2SLK1</accession>
<dbReference type="AlphaFoldDB" id="A0A4V2SLK1"/>
<reference evidence="8 9" key="1">
    <citation type="submission" date="2019-03" db="EMBL/GenBank/DDBJ databases">
        <title>Genomic Encyclopedia of Type Strains, Phase IV (KMG-IV): sequencing the most valuable type-strain genomes for metagenomic binning, comparative biology and taxonomic classification.</title>
        <authorList>
            <person name="Goeker M."/>
        </authorList>
    </citation>
    <scope>NUCLEOTIDE SEQUENCE [LARGE SCALE GENOMIC DNA]</scope>
    <source>
        <strain evidence="8 9">DSM 19377</strain>
    </source>
</reference>
<evidence type="ECO:0000256" key="5">
    <source>
        <dbReference type="ARBA" id="ARBA00023136"/>
    </source>
</evidence>
<evidence type="ECO:0000259" key="7">
    <source>
        <dbReference type="PROSITE" id="PS50850"/>
    </source>
</evidence>
<evidence type="ECO:0000256" key="3">
    <source>
        <dbReference type="ARBA" id="ARBA00022692"/>
    </source>
</evidence>
<dbReference type="SUPFAM" id="SSF103473">
    <property type="entry name" value="MFS general substrate transporter"/>
    <property type="match status" value="1"/>
</dbReference>
<dbReference type="RefSeq" id="WP_132747285.1">
    <property type="nucleotide sequence ID" value="NZ_SLXK01000029.1"/>
</dbReference>
<feature type="transmembrane region" description="Helical" evidence="6">
    <location>
        <begin position="371"/>
        <end position="392"/>
    </location>
</feature>
<protein>
    <submittedName>
        <fullName evidence="8">Sugar phosphate permease</fullName>
    </submittedName>
</protein>
<proteinExistence type="predicted"/>
<dbReference type="OrthoDB" id="9773404at2"/>
<sequence length="409" mass="44347">MGSTLKNNKHFILGLLFTGWLLDYLDRMVMSVAVVAIAKDFSLEPGAVGAVLSSFFAGYAIMQIPGGWLSDKFGSRKMLIVSIIFWSIFTVLSGLAWSLISLLVIRFLFGIGEGGYPSASQKAISDFFPKKERAKASSTMMSSNSFGLALAPLVAAPMMVWMGWRLMFIVMGVLGIVMAIIFWKYVRPEKERAISSEEQTANKVPMKTLLKSSVLWKIVLMWFGADILVWGLAGWMPSYLVDVRGMDILSIAIVAALPGIASGIAVVVGGRLVHKFFNGREKYFTGIGMVFASVCLYFMFSSDSQFGVILFFILSMTFASTAIVTTFSLPHKLLSKEVIGSAMGIVNMGGQVAGFLAPLVMGFLISGFGTYTAAFWFLIGGGILSMIAALTIRDKENGIGAKEIESAAK</sequence>
<feature type="transmembrane region" description="Helical" evidence="6">
    <location>
        <begin position="341"/>
        <end position="365"/>
    </location>
</feature>
<evidence type="ECO:0000313" key="8">
    <source>
        <dbReference type="EMBL" id="TCP23736.1"/>
    </source>
</evidence>